<keyword evidence="6" id="KW-0408">Iron</keyword>
<evidence type="ECO:0000256" key="5">
    <source>
        <dbReference type="ARBA" id="ARBA00022840"/>
    </source>
</evidence>
<dbReference type="Proteomes" id="UP001201549">
    <property type="component" value="Unassembled WGS sequence"/>
</dbReference>
<organism evidence="10 11">
    <name type="scientific">Shewanella electrica</name>
    <dbReference type="NCBI Taxonomy" id="515560"/>
    <lineage>
        <taxon>Bacteria</taxon>
        <taxon>Pseudomonadati</taxon>
        <taxon>Pseudomonadota</taxon>
        <taxon>Gammaproteobacteria</taxon>
        <taxon>Alteromonadales</taxon>
        <taxon>Shewanellaceae</taxon>
        <taxon>Shewanella</taxon>
    </lineage>
</organism>
<dbReference type="PROSITE" id="PS00211">
    <property type="entry name" value="ABC_TRANSPORTER_1"/>
    <property type="match status" value="1"/>
</dbReference>
<evidence type="ECO:0000256" key="7">
    <source>
        <dbReference type="ARBA" id="ARBA00023065"/>
    </source>
</evidence>
<keyword evidence="11" id="KW-1185">Reference proteome</keyword>
<dbReference type="CDD" id="cd03259">
    <property type="entry name" value="ABC_Carb_Solutes_like"/>
    <property type="match status" value="1"/>
</dbReference>
<keyword evidence="7" id="KW-0406">Ion transport</keyword>
<keyword evidence="4" id="KW-0547">Nucleotide-binding</keyword>
<evidence type="ECO:0000256" key="6">
    <source>
        <dbReference type="ARBA" id="ARBA00023004"/>
    </source>
</evidence>
<dbReference type="EMBL" id="JAKOGG010000009">
    <property type="protein sequence ID" value="MCS4557441.1"/>
    <property type="molecule type" value="Genomic_DNA"/>
</dbReference>
<evidence type="ECO:0000259" key="9">
    <source>
        <dbReference type="PROSITE" id="PS50893"/>
    </source>
</evidence>
<dbReference type="GO" id="GO:0005524">
    <property type="term" value="F:ATP binding"/>
    <property type="evidence" value="ECO:0007669"/>
    <property type="project" value="UniProtKB-KW"/>
</dbReference>
<evidence type="ECO:0000313" key="10">
    <source>
        <dbReference type="EMBL" id="MCS4557441.1"/>
    </source>
</evidence>
<reference evidence="11" key="2">
    <citation type="submission" date="2023-07" db="EMBL/GenBank/DDBJ databases">
        <title>Shewanella mangrovi sp. nov., an acetaldehyde- degrading bacterium isolated from mangrove sediment.</title>
        <authorList>
            <person name="Liu Y."/>
        </authorList>
    </citation>
    <scope>NUCLEOTIDE SEQUENCE [LARGE SCALE GENOMIC DNA]</scope>
    <source>
        <strain evidence="11">C32</strain>
    </source>
</reference>
<dbReference type="PANTHER" id="PTHR42781">
    <property type="entry name" value="SPERMIDINE/PUTRESCINE IMPORT ATP-BINDING PROTEIN POTA"/>
    <property type="match status" value="1"/>
</dbReference>
<comment type="caution">
    <text evidence="10">The sequence shown here is derived from an EMBL/GenBank/DDBJ whole genome shotgun (WGS) entry which is preliminary data.</text>
</comment>
<evidence type="ECO:0000256" key="2">
    <source>
        <dbReference type="ARBA" id="ARBA00022475"/>
    </source>
</evidence>
<dbReference type="Gene3D" id="3.40.50.300">
    <property type="entry name" value="P-loop containing nucleotide triphosphate hydrolases"/>
    <property type="match status" value="1"/>
</dbReference>
<dbReference type="SMART" id="SM00382">
    <property type="entry name" value="AAA"/>
    <property type="match status" value="1"/>
</dbReference>
<evidence type="ECO:0000256" key="4">
    <source>
        <dbReference type="ARBA" id="ARBA00022741"/>
    </source>
</evidence>
<dbReference type="PANTHER" id="PTHR42781:SF4">
    <property type="entry name" value="SPERMIDINE_PUTRESCINE IMPORT ATP-BINDING PROTEIN POTA"/>
    <property type="match status" value="1"/>
</dbReference>
<proteinExistence type="predicted"/>
<keyword evidence="2" id="KW-1003">Cell membrane</keyword>
<keyword evidence="1" id="KW-0813">Transport</keyword>
<evidence type="ECO:0000256" key="8">
    <source>
        <dbReference type="ARBA" id="ARBA00023136"/>
    </source>
</evidence>
<evidence type="ECO:0000256" key="3">
    <source>
        <dbReference type="ARBA" id="ARBA00022496"/>
    </source>
</evidence>
<dbReference type="RefSeq" id="WP_238896918.1">
    <property type="nucleotide sequence ID" value="NZ_JAKOGG010000009.1"/>
</dbReference>
<dbReference type="InterPro" id="IPR015853">
    <property type="entry name" value="ABC_transpr_FbpC"/>
</dbReference>
<dbReference type="InterPro" id="IPR003439">
    <property type="entry name" value="ABC_transporter-like_ATP-bd"/>
</dbReference>
<reference evidence="10 11" key="1">
    <citation type="submission" date="2022-02" db="EMBL/GenBank/DDBJ databases">
        <authorList>
            <person name="Zhuang L."/>
        </authorList>
    </citation>
    <scope>NUCLEOTIDE SEQUENCE [LARGE SCALE GENOMIC DNA]</scope>
    <source>
        <strain evidence="10 11">C32</strain>
    </source>
</reference>
<feature type="domain" description="ABC transporter" evidence="9">
    <location>
        <begin position="7"/>
        <end position="240"/>
    </location>
</feature>
<keyword evidence="8" id="KW-0472">Membrane</keyword>
<evidence type="ECO:0000313" key="11">
    <source>
        <dbReference type="Proteomes" id="UP001201549"/>
    </source>
</evidence>
<sequence>MSTAVTTPTGALQVRINQQRDIVLQAEFQCPAGELLAVVGPSGGGKTTLLRMIAGLAKPQQGDIRCGEQIWCNEQLCLTPQQRHLGYVPQHFGLFPHLNAEANVMAGLDHLPAAQRRQQAQDWLRRVNLEGFPDRLPHQLSGGQKQRVALARALARNPQVLLLDEPFSAVDRGTRERLYIELAQLKRQLNIPVIMVTHDINEAILLADKVALISQGKLLQQGPPLAVMAQPNDELVARHMGLRNIFSAEVVALENQQQLAWLQFGEQRIACANAGQLQLGMTVRWVIPNQGVRFSSISQGRLPRSFNKLSVTITSMLVMGDLVRVACSLAGVSEQLQAEVTVNLADKLGFHEGMVTDVALKSELIHLFDNAEL</sequence>
<dbReference type="InterPro" id="IPR003593">
    <property type="entry name" value="AAA+_ATPase"/>
</dbReference>
<accession>A0ABT2FM80</accession>
<protein>
    <submittedName>
        <fullName evidence="10">ABC transporter ATP-binding protein</fullName>
    </submittedName>
</protein>
<keyword evidence="3" id="KW-0410">Iron transport</keyword>
<dbReference type="Pfam" id="PF00005">
    <property type="entry name" value="ABC_tran"/>
    <property type="match status" value="1"/>
</dbReference>
<dbReference type="SUPFAM" id="SSF52540">
    <property type="entry name" value="P-loop containing nucleoside triphosphate hydrolases"/>
    <property type="match status" value="1"/>
</dbReference>
<dbReference type="InterPro" id="IPR027417">
    <property type="entry name" value="P-loop_NTPase"/>
</dbReference>
<dbReference type="InterPro" id="IPR017871">
    <property type="entry name" value="ABC_transporter-like_CS"/>
</dbReference>
<dbReference type="SUPFAM" id="SSF50331">
    <property type="entry name" value="MOP-like"/>
    <property type="match status" value="1"/>
</dbReference>
<dbReference type="PROSITE" id="PS50893">
    <property type="entry name" value="ABC_TRANSPORTER_2"/>
    <property type="match status" value="1"/>
</dbReference>
<gene>
    <name evidence="10" type="ORF">L9G74_13400</name>
</gene>
<evidence type="ECO:0000256" key="1">
    <source>
        <dbReference type="ARBA" id="ARBA00022448"/>
    </source>
</evidence>
<keyword evidence="5 10" id="KW-0067">ATP-binding</keyword>
<name>A0ABT2FM80_9GAMM</name>
<dbReference type="InterPro" id="IPR050093">
    <property type="entry name" value="ABC_SmlMolc_Importer"/>
</dbReference>
<dbReference type="InterPro" id="IPR008995">
    <property type="entry name" value="Mo/tungstate-bd_C_term_dom"/>
</dbReference>